<dbReference type="Proteomes" id="UP000724584">
    <property type="component" value="Unassembled WGS sequence"/>
</dbReference>
<reference evidence="1 2" key="1">
    <citation type="journal article" date="2021" name="Nat. Commun.">
        <title>Genetic determinants of endophytism in the Arabidopsis root mycobiome.</title>
        <authorList>
            <person name="Mesny F."/>
            <person name="Miyauchi S."/>
            <person name="Thiergart T."/>
            <person name="Pickel B."/>
            <person name="Atanasova L."/>
            <person name="Karlsson M."/>
            <person name="Huettel B."/>
            <person name="Barry K.W."/>
            <person name="Haridas S."/>
            <person name="Chen C."/>
            <person name="Bauer D."/>
            <person name="Andreopoulos W."/>
            <person name="Pangilinan J."/>
            <person name="LaButti K."/>
            <person name="Riley R."/>
            <person name="Lipzen A."/>
            <person name="Clum A."/>
            <person name="Drula E."/>
            <person name="Henrissat B."/>
            <person name="Kohler A."/>
            <person name="Grigoriev I.V."/>
            <person name="Martin F.M."/>
            <person name="Hacquard S."/>
        </authorList>
    </citation>
    <scope>NUCLEOTIDE SEQUENCE [LARGE SCALE GENOMIC DNA]</scope>
    <source>
        <strain evidence="1 2">MPI-SDFR-AT-0079</strain>
    </source>
</reference>
<evidence type="ECO:0000313" key="2">
    <source>
        <dbReference type="Proteomes" id="UP000724584"/>
    </source>
</evidence>
<keyword evidence="2" id="KW-1185">Reference proteome</keyword>
<gene>
    <name evidence="1" type="ORF">F5144DRAFT_617273</name>
</gene>
<protein>
    <submittedName>
        <fullName evidence="1">Uncharacterized protein</fullName>
    </submittedName>
</protein>
<accession>A0ACB7PMP8</accession>
<comment type="caution">
    <text evidence="1">The sequence shown here is derived from an EMBL/GenBank/DDBJ whole genome shotgun (WGS) entry which is preliminary data.</text>
</comment>
<organism evidence="1 2">
    <name type="scientific">Chaetomium tenue</name>
    <dbReference type="NCBI Taxonomy" id="1854479"/>
    <lineage>
        <taxon>Eukaryota</taxon>
        <taxon>Fungi</taxon>
        <taxon>Dikarya</taxon>
        <taxon>Ascomycota</taxon>
        <taxon>Pezizomycotina</taxon>
        <taxon>Sordariomycetes</taxon>
        <taxon>Sordariomycetidae</taxon>
        <taxon>Sordariales</taxon>
        <taxon>Chaetomiaceae</taxon>
        <taxon>Chaetomium</taxon>
    </lineage>
</organism>
<name>A0ACB7PMP8_9PEZI</name>
<sequence length="261" mass="29551">MPASESIPISSTFEEEILQQEFELEGHTFQPSKKRKTEFDRSTLFTETQRDRRLLFQEFRAQALQREIHERYAPLRPSPLRDEIRRENLPDPDEPQSDSTEGSTCADSSTSTPASGRERRREYRFGQEACGTCIASSEDMHYPPSPRYLGSTWASTARWRWGRAAATPAFGDRKGGPQRSRPCVAPISTGGYARPRVDVCAAVDDRDDGSGWPTQIHGTEARTVRPALQAVRLISVMNQDWGMCARLFEVWTALNDVNHKC</sequence>
<dbReference type="EMBL" id="JAGIZQ010000001">
    <property type="protein sequence ID" value="KAH6650388.1"/>
    <property type="molecule type" value="Genomic_DNA"/>
</dbReference>
<evidence type="ECO:0000313" key="1">
    <source>
        <dbReference type="EMBL" id="KAH6650388.1"/>
    </source>
</evidence>
<proteinExistence type="predicted"/>